<protein>
    <submittedName>
        <fullName evidence="2">Uncharacterized protein</fullName>
    </submittedName>
</protein>
<dbReference type="PANTHER" id="PTHR35699:SF1">
    <property type="entry name" value="F2J10.10 PROTEIN"/>
    <property type="match status" value="1"/>
</dbReference>
<reference evidence="2 3" key="1">
    <citation type="submission" date="2019-05" db="EMBL/GenBank/DDBJ databases">
        <title>Mikania micrantha, genome provides insights into the molecular mechanism of rapid growth.</title>
        <authorList>
            <person name="Liu B."/>
        </authorList>
    </citation>
    <scope>NUCLEOTIDE SEQUENCE [LARGE SCALE GENOMIC DNA]</scope>
    <source>
        <strain evidence="2">NLD-2019</strain>
        <tissue evidence="2">Leaf</tissue>
    </source>
</reference>
<dbReference type="AlphaFoldDB" id="A0A5N6PK88"/>
<evidence type="ECO:0000256" key="1">
    <source>
        <dbReference type="SAM" id="Phobius"/>
    </source>
</evidence>
<keyword evidence="1" id="KW-0812">Transmembrane</keyword>
<dbReference type="OrthoDB" id="2016911at2759"/>
<organism evidence="2 3">
    <name type="scientific">Mikania micrantha</name>
    <name type="common">bitter vine</name>
    <dbReference type="NCBI Taxonomy" id="192012"/>
    <lineage>
        <taxon>Eukaryota</taxon>
        <taxon>Viridiplantae</taxon>
        <taxon>Streptophyta</taxon>
        <taxon>Embryophyta</taxon>
        <taxon>Tracheophyta</taxon>
        <taxon>Spermatophyta</taxon>
        <taxon>Magnoliopsida</taxon>
        <taxon>eudicotyledons</taxon>
        <taxon>Gunneridae</taxon>
        <taxon>Pentapetalae</taxon>
        <taxon>asterids</taxon>
        <taxon>campanulids</taxon>
        <taxon>Asterales</taxon>
        <taxon>Asteraceae</taxon>
        <taxon>Asteroideae</taxon>
        <taxon>Heliantheae alliance</taxon>
        <taxon>Eupatorieae</taxon>
        <taxon>Mikania</taxon>
    </lineage>
</organism>
<dbReference type="Proteomes" id="UP000326396">
    <property type="component" value="Linkage Group LG12"/>
</dbReference>
<accession>A0A5N6PK88</accession>
<evidence type="ECO:0000313" key="2">
    <source>
        <dbReference type="EMBL" id="KAD6454336.1"/>
    </source>
</evidence>
<sequence length="297" mass="33291">MASIQIFKSGLFPFSASQSSSRRKERLICNDTKRILKFRGKSGHEKIISLQASMVLVMLFGAKDKMPRPRATMSGNKCLPQGRVLPSSKESILGQWELLIHKLRMIHPNGSGPGRGCIALRSNTESIPFLAVAHFSFAAFHFHSAVGEEPTESLFMKELKRRGMTPTSLLEESWSTLKDENITYKEEDGGFSNRNIVSTDLEKALTNQREQSMALNSEGLEGLIPRAKVLLTLGGTYFLAFWPLILVTVASFSAVYIYFGPKFVHDATTRQVYLPQYVDPYALLEEQRISETAPRLN</sequence>
<evidence type="ECO:0000313" key="3">
    <source>
        <dbReference type="Proteomes" id="UP000326396"/>
    </source>
</evidence>
<name>A0A5N6PK88_9ASTR</name>
<proteinExistence type="predicted"/>
<comment type="caution">
    <text evidence="2">The sequence shown here is derived from an EMBL/GenBank/DDBJ whole genome shotgun (WGS) entry which is preliminary data.</text>
</comment>
<gene>
    <name evidence="2" type="ORF">E3N88_09042</name>
</gene>
<keyword evidence="3" id="KW-1185">Reference proteome</keyword>
<feature type="transmembrane region" description="Helical" evidence="1">
    <location>
        <begin position="236"/>
        <end position="259"/>
    </location>
</feature>
<keyword evidence="1" id="KW-1133">Transmembrane helix</keyword>
<dbReference type="EMBL" id="SZYD01000004">
    <property type="protein sequence ID" value="KAD6454336.1"/>
    <property type="molecule type" value="Genomic_DNA"/>
</dbReference>
<dbReference type="PANTHER" id="PTHR35699">
    <property type="entry name" value="F2J10.10 PROTEIN"/>
    <property type="match status" value="1"/>
</dbReference>
<keyword evidence="1" id="KW-0472">Membrane</keyword>